<dbReference type="EMBL" id="QEIN01000412">
    <property type="protein sequence ID" value="RCV48255.1"/>
    <property type="molecule type" value="Genomic_DNA"/>
</dbReference>
<gene>
    <name evidence="3" type="ORF">DEF24_26480</name>
</gene>
<keyword evidence="2" id="KW-0812">Transmembrane</keyword>
<organism evidence="3 4">
    <name type="scientific">Marinitenerispora sediminis</name>
    <dbReference type="NCBI Taxonomy" id="1931232"/>
    <lineage>
        <taxon>Bacteria</taxon>
        <taxon>Bacillati</taxon>
        <taxon>Actinomycetota</taxon>
        <taxon>Actinomycetes</taxon>
        <taxon>Streptosporangiales</taxon>
        <taxon>Nocardiopsidaceae</taxon>
        <taxon>Marinitenerispora</taxon>
    </lineage>
</organism>
<dbReference type="Proteomes" id="UP000253318">
    <property type="component" value="Unassembled WGS sequence"/>
</dbReference>
<keyword evidence="2" id="KW-1133">Transmembrane helix</keyword>
<keyword evidence="4" id="KW-1185">Reference proteome</keyword>
<protein>
    <submittedName>
        <fullName evidence="3">Uncharacterized protein</fullName>
    </submittedName>
</protein>
<feature type="region of interest" description="Disordered" evidence="1">
    <location>
        <begin position="93"/>
        <end position="195"/>
    </location>
</feature>
<reference evidence="3 4" key="1">
    <citation type="submission" date="2018-04" db="EMBL/GenBank/DDBJ databases">
        <title>Novel actinobacteria from marine sediment.</title>
        <authorList>
            <person name="Ng Z.Y."/>
            <person name="Tan G.Y.A."/>
        </authorList>
    </citation>
    <scope>NUCLEOTIDE SEQUENCE [LARGE SCALE GENOMIC DNA]</scope>
    <source>
        <strain evidence="3 4">TPS81</strain>
    </source>
</reference>
<evidence type="ECO:0000313" key="4">
    <source>
        <dbReference type="Proteomes" id="UP000253318"/>
    </source>
</evidence>
<evidence type="ECO:0000256" key="2">
    <source>
        <dbReference type="SAM" id="Phobius"/>
    </source>
</evidence>
<sequence length="247" mass="24433">MRRSGARMGGTGLAGARQVRTLWPRGGRGGAAGRRGWRGRRRAGLAVCTAATMLGCLGAAPAPRSLEAAASPGRALAPAVDRLALPALRTSVHEETGPVGGNEPPQSPPVPVPEPPAPEIGPPEPVVPAPVPRPPAGQQPRSTAPAPDTAELATHPASPRGPVPPESSVPPGAEASPSPSPSGTPSPEAVAVGAPAATPAALPGALALAVADEPADQRPTGLRAAYVMLVIALLATTVAVAAARPRD</sequence>
<feature type="transmembrane region" description="Helical" evidence="2">
    <location>
        <begin position="224"/>
        <end position="243"/>
    </location>
</feature>
<dbReference type="RefSeq" id="WP_114400133.1">
    <property type="nucleotide sequence ID" value="NZ_QEIM01000186.1"/>
</dbReference>
<dbReference type="AlphaFoldDB" id="A0A368SY10"/>
<evidence type="ECO:0000256" key="1">
    <source>
        <dbReference type="SAM" id="MobiDB-lite"/>
    </source>
</evidence>
<feature type="compositionally biased region" description="Pro residues" evidence="1">
    <location>
        <begin position="105"/>
        <end position="137"/>
    </location>
</feature>
<name>A0A368SY10_9ACTN</name>
<accession>A0A368SY10</accession>
<feature type="compositionally biased region" description="Low complexity" evidence="1">
    <location>
        <begin position="185"/>
        <end position="195"/>
    </location>
</feature>
<evidence type="ECO:0000313" key="3">
    <source>
        <dbReference type="EMBL" id="RCV48255.1"/>
    </source>
</evidence>
<feature type="transmembrane region" description="Helical" evidence="2">
    <location>
        <begin position="43"/>
        <end position="62"/>
    </location>
</feature>
<feature type="region of interest" description="Disordered" evidence="1">
    <location>
        <begin position="1"/>
        <end position="40"/>
    </location>
</feature>
<proteinExistence type="predicted"/>
<feature type="compositionally biased region" description="Pro residues" evidence="1">
    <location>
        <begin position="159"/>
        <end position="168"/>
    </location>
</feature>
<keyword evidence="2" id="KW-0472">Membrane</keyword>
<comment type="caution">
    <text evidence="3">The sequence shown here is derived from an EMBL/GenBank/DDBJ whole genome shotgun (WGS) entry which is preliminary data.</text>
</comment>